<accession>A0ABU2HRL9</accession>
<dbReference type="EMBL" id="JAVQLW010000001">
    <property type="protein sequence ID" value="MDS9467671.1"/>
    <property type="molecule type" value="Genomic_DNA"/>
</dbReference>
<keyword evidence="2" id="KW-1185">Reference proteome</keyword>
<protein>
    <submittedName>
        <fullName evidence="1">YHS domain-containing (Seleno)protein</fullName>
    </submittedName>
</protein>
<dbReference type="NCBIfam" id="NF041384">
    <property type="entry name" value="YHS_seleno_dom"/>
    <property type="match status" value="1"/>
</dbReference>
<gene>
    <name evidence="1" type="ORF">RGQ15_08810</name>
</gene>
<evidence type="ECO:0000313" key="2">
    <source>
        <dbReference type="Proteomes" id="UP001269144"/>
    </source>
</evidence>
<evidence type="ECO:0000313" key="1">
    <source>
        <dbReference type="EMBL" id="MDS9467671.1"/>
    </source>
</evidence>
<proteinExistence type="predicted"/>
<dbReference type="RefSeq" id="WP_311159841.1">
    <property type="nucleotide sequence ID" value="NZ_JAVQLW010000001.1"/>
</dbReference>
<organism evidence="1 2">
    <name type="scientific">Paracoccus aurantius</name>
    <dbReference type="NCBI Taxonomy" id="3073814"/>
    <lineage>
        <taxon>Bacteria</taxon>
        <taxon>Pseudomonadati</taxon>
        <taxon>Pseudomonadota</taxon>
        <taxon>Alphaproteobacteria</taxon>
        <taxon>Rhodobacterales</taxon>
        <taxon>Paracoccaceae</taxon>
        <taxon>Paracoccus</taxon>
    </lineage>
</organism>
<dbReference type="Proteomes" id="UP001269144">
    <property type="component" value="Unassembled WGS sequence"/>
</dbReference>
<name>A0ABU2HRL9_9RHOB</name>
<comment type="caution">
    <text evidence="1">The sequence shown here is derived from an EMBL/GenBank/DDBJ whole genome shotgun (WGS) entry which is preliminary data.</text>
</comment>
<reference evidence="2" key="1">
    <citation type="submission" date="2023-07" db="EMBL/GenBank/DDBJ databases">
        <title>Paracoccus sp. MBLB3053 whole genome sequence.</title>
        <authorList>
            <person name="Hwang C.Y."/>
            <person name="Cho E.-S."/>
            <person name="Seo M.-J."/>
        </authorList>
    </citation>
    <scope>NUCLEOTIDE SEQUENCE [LARGE SCALE GENOMIC DNA]</scope>
    <source>
        <strain evidence="2">MBLB3053</strain>
    </source>
</reference>
<sequence length="151" mass="16517">MQGRIPASLTALPLMIRAIPLLGMFLFAPLPGLAQDWALDGIDPISYGQEGTAVPGRPDIVTMWRGKAWHFATEENRNVFEANPRAFAPGLGGLCVVALSEGRSEPGNPRFFAVIGQRTYLLRSESARQKLLADPQHVLMQAKAVWARLNP</sequence>